<keyword evidence="3" id="KW-0175">Coiled coil</keyword>
<feature type="region of interest" description="Disordered" evidence="4">
    <location>
        <begin position="249"/>
        <end position="291"/>
    </location>
</feature>
<feature type="region of interest" description="Disordered" evidence="4">
    <location>
        <begin position="333"/>
        <end position="839"/>
    </location>
</feature>
<evidence type="ECO:0000259" key="5">
    <source>
        <dbReference type="PROSITE" id="PS50002"/>
    </source>
</evidence>
<feature type="coiled-coil region" evidence="3">
    <location>
        <begin position="846"/>
        <end position="891"/>
    </location>
</feature>
<keyword evidence="1 2" id="KW-0728">SH3 domain</keyword>
<dbReference type="PANTHER" id="PTHR14167">
    <property type="entry name" value="SH3 DOMAIN-CONTAINING"/>
    <property type="match status" value="1"/>
</dbReference>
<dbReference type="CDD" id="cd00174">
    <property type="entry name" value="SH3"/>
    <property type="match status" value="2"/>
</dbReference>
<feature type="compositionally biased region" description="Low complexity" evidence="4">
    <location>
        <begin position="740"/>
        <end position="751"/>
    </location>
</feature>
<feature type="compositionally biased region" description="Basic and acidic residues" evidence="4">
    <location>
        <begin position="691"/>
        <end position="707"/>
    </location>
</feature>
<reference evidence="6 7" key="1">
    <citation type="submission" date="2023-03" db="EMBL/GenBank/DDBJ databases">
        <title>Genome sequence of Lichtheimia ornata CBS 291.66.</title>
        <authorList>
            <person name="Mohabir J.T."/>
            <person name="Shea T.P."/>
            <person name="Kurbessoian T."/>
            <person name="Berby B."/>
            <person name="Fontaine J."/>
            <person name="Livny J."/>
            <person name="Gnirke A."/>
            <person name="Stajich J.E."/>
            <person name="Cuomo C.A."/>
        </authorList>
    </citation>
    <scope>NUCLEOTIDE SEQUENCE [LARGE SCALE GENOMIC DNA]</scope>
    <source>
        <strain evidence="6">CBS 291.66</strain>
    </source>
</reference>
<dbReference type="AlphaFoldDB" id="A0AAD7XUI2"/>
<dbReference type="PANTHER" id="PTHR14167:SF116">
    <property type="entry name" value="CAP, ISOFORM AC"/>
    <property type="match status" value="1"/>
</dbReference>
<dbReference type="EMBL" id="JARTCD010000080">
    <property type="protein sequence ID" value="KAJ8653331.1"/>
    <property type="molecule type" value="Genomic_DNA"/>
</dbReference>
<dbReference type="InterPro" id="IPR001452">
    <property type="entry name" value="SH3_domain"/>
</dbReference>
<dbReference type="Gene3D" id="2.30.30.40">
    <property type="entry name" value="SH3 Domains"/>
    <property type="match status" value="3"/>
</dbReference>
<protein>
    <recommendedName>
        <fullName evidence="5">SH3 domain-containing protein</fullName>
    </recommendedName>
</protein>
<feature type="compositionally biased region" description="Low complexity" evidence="4">
    <location>
        <begin position="501"/>
        <end position="515"/>
    </location>
</feature>
<name>A0AAD7XUI2_9FUNG</name>
<keyword evidence="7" id="KW-1185">Reference proteome</keyword>
<feature type="compositionally biased region" description="Basic and acidic residues" evidence="4">
    <location>
        <begin position="729"/>
        <end position="738"/>
    </location>
</feature>
<feature type="region of interest" description="Disordered" evidence="4">
    <location>
        <begin position="51"/>
        <end position="131"/>
    </location>
</feature>
<dbReference type="RefSeq" id="XP_058338245.1">
    <property type="nucleotide sequence ID" value="XM_058490955.1"/>
</dbReference>
<comment type="caution">
    <text evidence="6">The sequence shown here is derived from an EMBL/GenBank/DDBJ whole genome shotgun (WGS) entry which is preliminary data.</text>
</comment>
<feature type="compositionally biased region" description="Low complexity" evidence="4">
    <location>
        <begin position="370"/>
        <end position="385"/>
    </location>
</feature>
<feature type="compositionally biased region" description="Polar residues" evidence="4">
    <location>
        <begin position="402"/>
        <end position="423"/>
    </location>
</feature>
<dbReference type="SMART" id="SM00326">
    <property type="entry name" value="SH3"/>
    <property type="match status" value="3"/>
</dbReference>
<dbReference type="PROSITE" id="PS50002">
    <property type="entry name" value="SH3"/>
    <property type="match status" value="3"/>
</dbReference>
<feature type="compositionally biased region" description="Basic and acidic residues" evidence="4">
    <location>
        <begin position="641"/>
        <end position="684"/>
    </location>
</feature>
<evidence type="ECO:0000256" key="2">
    <source>
        <dbReference type="PROSITE-ProRule" id="PRU00192"/>
    </source>
</evidence>
<dbReference type="Pfam" id="PF14604">
    <property type="entry name" value="SH3_9"/>
    <property type="match status" value="3"/>
</dbReference>
<gene>
    <name evidence="6" type="ORF">O0I10_010982</name>
</gene>
<proteinExistence type="predicted"/>
<sequence>MTGNASTLCLLKGDNNSYYSKAHTTVVAHHAYEPQRDDELKFNAGDIIQVTDSSDPDWWIGKKDDGTSGFFPSNFVNPKQDTPEEPKQDDEKSTSVEKDDAAKEDATVKKDEEEQQEPKEASEEAEAPPPAKAIGMARVMEDYAMQESDELTLPRGAIVTLYERLDDGWFKGELNGRSGRFPGQYIEEIDMPGAPEFGAHAAPMAKTEGGAAEGAESNKPAFKLAAYGVKQGGIGSLLAGGFPTLKKTGAAKKPPVPESATSPTAAAPATAPAPAPVPEKKASVPEPVQSEPEKKYIGKAIVLHPYDAENDDELSLLRGEYVNIIDKEVDDGWWKGTTERGNTGVFPSNFVKEIEEETMASPPPVRTRKSVTSAGSQQSFSSASSKIGATVRAPPLPDKSSRPPSTASTTGRPESVHETTSAADSPAPIPEEETPSTTNDKENDVPAAAAPTQQSPPPPTSEPAPATPTEESEKNEPTSTSQEEPKVEEKQATSPPVPQRPTSITSPSSVTSPSIPERPSSGNVEATPSPSIPSRPSSITSDAAAAGAAAPPSIPRRPSSTTTTPAAPERRPSSSSDVSSTAQQQSPSPAQEQKESPSIPEEVEEEKPSSPVQEKPKEEASSPTPASKEESPKPEAVVDETTPKDEPVEEEIKPEGEKPVEEEKPEAAAESPKEESVEEKKETETTEEQVESPKAEEQHEEEEKKGFDMQPTGPKLTAPSRARPGRSRRAPETRKEEPSQMEMLQQQLAEEPAVEEEQPKKEAPSPPAKPVKPIFAKFPTPFAGGAAPELKNLKPVQRRMFEPAPAHESTDKGGEEPPRPTGVRNIASRFNVPSSGGNEVLETKMKNFTKNEIEKTRKDLERQLEEEREKRAQLEQLVASLAERVDQLQSQLGQ</sequence>
<dbReference type="InterPro" id="IPR050384">
    <property type="entry name" value="Endophilin_SH3RF"/>
</dbReference>
<feature type="compositionally biased region" description="Basic and acidic residues" evidence="4">
    <location>
        <begin position="81"/>
        <end position="122"/>
    </location>
</feature>
<evidence type="ECO:0000256" key="1">
    <source>
        <dbReference type="ARBA" id="ARBA00022443"/>
    </source>
</evidence>
<feature type="domain" description="SH3" evidence="5">
    <location>
        <begin position="295"/>
        <end position="356"/>
    </location>
</feature>
<evidence type="ECO:0000313" key="6">
    <source>
        <dbReference type="EMBL" id="KAJ8653331.1"/>
    </source>
</evidence>
<dbReference type="InterPro" id="IPR036028">
    <property type="entry name" value="SH3-like_dom_sf"/>
</dbReference>
<feature type="compositionally biased region" description="Basic and acidic residues" evidence="4">
    <location>
        <begin position="808"/>
        <end position="818"/>
    </location>
</feature>
<evidence type="ECO:0000256" key="3">
    <source>
        <dbReference type="SAM" id="Coils"/>
    </source>
</evidence>
<accession>A0AAD7XUI2</accession>
<evidence type="ECO:0000256" key="4">
    <source>
        <dbReference type="SAM" id="MobiDB-lite"/>
    </source>
</evidence>
<dbReference type="PRINTS" id="PR00452">
    <property type="entry name" value="SH3DOMAIN"/>
</dbReference>
<feature type="compositionally biased region" description="Low complexity" evidence="4">
    <location>
        <begin position="258"/>
        <end position="270"/>
    </location>
</feature>
<organism evidence="6 7">
    <name type="scientific">Lichtheimia ornata</name>
    <dbReference type="NCBI Taxonomy" id="688661"/>
    <lineage>
        <taxon>Eukaryota</taxon>
        <taxon>Fungi</taxon>
        <taxon>Fungi incertae sedis</taxon>
        <taxon>Mucoromycota</taxon>
        <taxon>Mucoromycotina</taxon>
        <taxon>Mucoromycetes</taxon>
        <taxon>Mucorales</taxon>
        <taxon>Lichtheimiaceae</taxon>
        <taxon>Lichtheimia</taxon>
    </lineage>
</organism>
<feature type="compositionally biased region" description="Polar residues" evidence="4">
    <location>
        <begin position="70"/>
        <end position="80"/>
    </location>
</feature>
<feature type="compositionally biased region" description="Pro residues" evidence="4">
    <location>
        <begin position="454"/>
        <end position="466"/>
    </location>
</feature>
<dbReference type="SUPFAM" id="SSF50044">
    <property type="entry name" value="SH3-domain"/>
    <property type="match status" value="3"/>
</dbReference>
<feature type="compositionally biased region" description="Low complexity" evidence="4">
    <location>
        <begin position="527"/>
        <end position="600"/>
    </location>
</feature>
<evidence type="ECO:0000313" key="7">
    <source>
        <dbReference type="Proteomes" id="UP001234581"/>
    </source>
</evidence>
<dbReference type="GeneID" id="83218384"/>
<feature type="domain" description="SH3" evidence="5">
    <location>
        <begin position="132"/>
        <end position="191"/>
    </location>
</feature>
<feature type="domain" description="SH3" evidence="5">
    <location>
        <begin position="21"/>
        <end position="81"/>
    </location>
</feature>
<dbReference type="Proteomes" id="UP001234581">
    <property type="component" value="Unassembled WGS sequence"/>
</dbReference>